<comment type="cofactor">
    <cofactor evidence="1">
        <name>Zn(2+)</name>
        <dbReference type="ChEBI" id="CHEBI:29105"/>
    </cofactor>
</comment>
<evidence type="ECO:0000256" key="11">
    <source>
        <dbReference type="ARBA" id="ARBA00022989"/>
    </source>
</evidence>
<evidence type="ECO:0000256" key="12">
    <source>
        <dbReference type="ARBA" id="ARBA00023049"/>
    </source>
</evidence>
<dbReference type="Gene3D" id="3.50.30.30">
    <property type="match status" value="1"/>
</dbReference>
<dbReference type="HOGENOM" id="CLU_005688_3_2_1"/>
<feature type="domain" description="Transferrin receptor-like dimerisation" evidence="18">
    <location>
        <begin position="617"/>
        <end position="731"/>
    </location>
</feature>
<keyword evidence="9" id="KW-0862">Zinc</keyword>
<dbReference type="AlphaFoldDB" id="F7BEM7"/>
<feature type="domain" description="Peptidase M28" evidence="19">
    <location>
        <begin position="350"/>
        <end position="554"/>
    </location>
</feature>
<keyword evidence="8" id="KW-0378">Hydrolase</keyword>
<dbReference type="OMA" id="HMAGTPG"/>
<reference evidence="20" key="3">
    <citation type="submission" date="2025-09" db="UniProtKB">
        <authorList>
            <consortium name="Ensembl"/>
        </authorList>
    </citation>
    <scope>IDENTIFICATION</scope>
</reference>
<keyword evidence="13 17" id="KW-0472">Membrane</keyword>
<evidence type="ECO:0000256" key="13">
    <source>
        <dbReference type="ARBA" id="ARBA00023136"/>
    </source>
</evidence>
<dbReference type="GO" id="GO:0006508">
    <property type="term" value="P:proteolysis"/>
    <property type="evidence" value="ECO:0007669"/>
    <property type="project" value="UniProtKB-KW"/>
</dbReference>
<evidence type="ECO:0000313" key="21">
    <source>
        <dbReference type="Proteomes" id="UP000008144"/>
    </source>
</evidence>
<evidence type="ECO:0000256" key="17">
    <source>
        <dbReference type="SAM" id="Phobius"/>
    </source>
</evidence>
<comment type="similarity">
    <text evidence="3">Belongs to the peptidase M28 family. M28B subfamily.</text>
</comment>
<dbReference type="CDD" id="cd02121">
    <property type="entry name" value="PA_GCPII_like"/>
    <property type="match status" value="1"/>
</dbReference>
<dbReference type="InterPro" id="IPR007365">
    <property type="entry name" value="TFR-like_dimer_dom"/>
</dbReference>
<evidence type="ECO:0000259" key="19">
    <source>
        <dbReference type="Pfam" id="PF04389"/>
    </source>
</evidence>
<reference evidence="21" key="1">
    <citation type="journal article" date="2002" name="Science">
        <title>The draft genome of Ciona intestinalis: insights into chordate and vertebrate origins.</title>
        <authorList>
            <person name="Dehal P."/>
            <person name="Satou Y."/>
            <person name="Campbell R.K."/>
            <person name="Chapman J."/>
            <person name="Degnan B."/>
            <person name="De Tomaso A."/>
            <person name="Davidson B."/>
            <person name="Di Gregorio A."/>
            <person name="Gelpke M."/>
            <person name="Goodstein D.M."/>
            <person name="Harafuji N."/>
            <person name="Hastings K.E."/>
            <person name="Ho I."/>
            <person name="Hotta K."/>
            <person name="Huang W."/>
            <person name="Kawashima T."/>
            <person name="Lemaire P."/>
            <person name="Martinez D."/>
            <person name="Meinertzhagen I.A."/>
            <person name="Necula S."/>
            <person name="Nonaka M."/>
            <person name="Putnam N."/>
            <person name="Rash S."/>
            <person name="Saiga H."/>
            <person name="Satake M."/>
            <person name="Terry A."/>
            <person name="Yamada L."/>
            <person name="Wang H.G."/>
            <person name="Awazu S."/>
            <person name="Azumi K."/>
            <person name="Boore J."/>
            <person name="Branno M."/>
            <person name="Chin-Bow S."/>
            <person name="DeSantis R."/>
            <person name="Doyle S."/>
            <person name="Francino P."/>
            <person name="Keys D.N."/>
            <person name="Haga S."/>
            <person name="Hayashi H."/>
            <person name="Hino K."/>
            <person name="Imai K.S."/>
            <person name="Inaba K."/>
            <person name="Kano S."/>
            <person name="Kobayashi K."/>
            <person name="Kobayashi M."/>
            <person name="Lee B.I."/>
            <person name="Makabe K.W."/>
            <person name="Manohar C."/>
            <person name="Matassi G."/>
            <person name="Medina M."/>
            <person name="Mochizuki Y."/>
            <person name="Mount S."/>
            <person name="Morishita T."/>
            <person name="Miura S."/>
            <person name="Nakayama A."/>
            <person name="Nishizaka S."/>
            <person name="Nomoto H."/>
            <person name="Ohta F."/>
            <person name="Oishi K."/>
            <person name="Rigoutsos I."/>
            <person name="Sano M."/>
            <person name="Sasaki A."/>
            <person name="Sasakura Y."/>
            <person name="Shoguchi E."/>
            <person name="Shin-i T."/>
            <person name="Spagnuolo A."/>
            <person name="Stainier D."/>
            <person name="Suzuki M.M."/>
            <person name="Tassy O."/>
            <person name="Takatori N."/>
            <person name="Tokuoka M."/>
            <person name="Yagi K."/>
            <person name="Yoshizaki F."/>
            <person name="Wada S."/>
            <person name="Zhang C."/>
            <person name="Hyatt P.D."/>
            <person name="Larimer F."/>
            <person name="Detter C."/>
            <person name="Doggett N."/>
            <person name="Glavina T."/>
            <person name="Hawkins T."/>
            <person name="Richardson P."/>
            <person name="Lucas S."/>
            <person name="Kohara Y."/>
            <person name="Levine M."/>
            <person name="Satoh N."/>
            <person name="Rokhsar D.S."/>
        </authorList>
    </citation>
    <scope>NUCLEOTIDE SEQUENCE [LARGE SCALE GENOMIC DNA]</scope>
</reference>
<dbReference type="InterPro" id="IPR046450">
    <property type="entry name" value="PA_dom_sf"/>
</dbReference>
<name>F7BEM7_CIOIN</name>
<evidence type="ECO:0000256" key="3">
    <source>
        <dbReference type="ARBA" id="ARBA00005634"/>
    </source>
</evidence>
<sequence>SGAKGLLGMASILAAALAIGIGILIGKSVVNVKTISDTIQWDFDAGIQDLILNEIKASNIKENLRLLTVLPHEAGSHQDEVVLTNLIKETWETHLDKVEVYPYNVLLSYPSISDPNYIELVFPNGSVALKTNYTEVPLDQNEKKPKVLPSFLAHTPNGTASGDLYYVNYGRVEDFEELLKLNVNVSGSICMARYGRIFRGEKVKNAELYNCTGIVIFTDPFDYGGMAKHSWSPEKSSIGYPNTWWLPPSGFQRGSVQMLGDPLTPGYPSLNLTYRINESKAKLPKIQAQPISYEQAYEYMAILGGQDAPEKWQGGLNITYKIGGSFKALHKNCKVRIHVGNYKVQKKVHNVIGYIKGWQDPDKYVLLGNHRDAWAFGGLDPSSGTAVVMEVARAMGVVVKQGKWKPRRTIVFCNWAAEEPGLIGSTEWTEQLEKRLLLRAVSYVNIDIAVQGNATMRAGSTPTLHNLLYNSTKSVQNPNEEEKKKNRPTVYDTWLHKNPNDHNLPFIRNLGSGSDYTTFLQRCGVASVDLRYTFDEHIPSYPVYHSLHDTFKYMENFIDPEFKYSKAIGQVAADVMLKLSSLSVLPLNPIDYAAKLRYMFKSLETTNGKLLAANGIQLTDLNSAIWEFGKAAQNLNNVAQSLTLASSESSIRIVNDQLFQIDRGFLDFNGLPGRLWRHVIFAPSSHNAYRASGFPGVTDAIYNVLNNSGSWEDVKQQLSVLTLKILSATDLMIA</sequence>
<evidence type="ECO:0000256" key="2">
    <source>
        <dbReference type="ARBA" id="ARBA00004606"/>
    </source>
</evidence>
<dbReference type="Pfam" id="PF04253">
    <property type="entry name" value="TFR_dimer"/>
    <property type="match status" value="1"/>
</dbReference>
<reference evidence="20" key="2">
    <citation type="submission" date="2025-08" db="UniProtKB">
        <authorList>
            <consortium name="Ensembl"/>
        </authorList>
    </citation>
    <scope>IDENTIFICATION</scope>
</reference>
<evidence type="ECO:0000256" key="4">
    <source>
        <dbReference type="ARBA" id="ARBA00022645"/>
    </source>
</evidence>
<dbReference type="PANTHER" id="PTHR10404">
    <property type="entry name" value="N-ACETYLATED-ALPHA-LINKED ACIDIC DIPEPTIDASE"/>
    <property type="match status" value="1"/>
</dbReference>
<organism evidence="20 21">
    <name type="scientific">Ciona intestinalis</name>
    <name type="common">Transparent sea squirt</name>
    <name type="synonym">Ascidia intestinalis</name>
    <dbReference type="NCBI Taxonomy" id="7719"/>
    <lineage>
        <taxon>Eukaryota</taxon>
        <taxon>Metazoa</taxon>
        <taxon>Chordata</taxon>
        <taxon>Tunicata</taxon>
        <taxon>Ascidiacea</taxon>
        <taxon>Phlebobranchia</taxon>
        <taxon>Cionidae</taxon>
        <taxon>Ciona</taxon>
    </lineage>
</organism>
<feature type="transmembrane region" description="Helical" evidence="17">
    <location>
        <begin position="6"/>
        <end position="26"/>
    </location>
</feature>
<keyword evidence="10" id="KW-0735">Signal-anchor</keyword>
<dbReference type="SUPFAM" id="SSF52025">
    <property type="entry name" value="PA domain"/>
    <property type="match status" value="1"/>
</dbReference>
<proteinExistence type="inferred from homology"/>
<dbReference type="Proteomes" id="UP000008144">
    <property type="component" value="Unassembled WGS sequence"/>
</dbReference>
<dbReference type="Gene3D" id="3.40.630.10">
    <property type="entry name" value="Zn peptidases"/>
    <property type="match status" value="1"/>
</dbReference>
<dbReference type="InterPro" id="IPR039373">
    <property type="entry name" value="Peptidase_M28B"/>
</dbReference>
<keyword evidence="12" id="KW-0482">Metalloprotease</keyword>
<dbReference type="EC" id="3.4.17.21" evidence="16"/>
<dbReference type="FunFam" id="3.40.630.10:FF:000009">
    <property type="entry name" value="N-acetylated-alpha-linked acidic dipeptidase 2"/>
    <property type="match status" value="1"/>
</dbReference>
<comment type="subcellular location">
    <subcellularLocation>
        <location evidence="2">Membrane</location>
        <topology evidence="2">Single-pass type II membrane protein</topology>
    </subcellularLocation>
</comment>
<evidence type="ECO:0000256" key="8">
    <source>
        <dbReference type="ARBA" id="ARBA00022801"/>
    </source>
</evidence>
<dbReference type="InParanoid" id="F7BEM7"/>
<evidence type="ECO:0000256" key="7">
    <source>
        <dbReference type="ARBA" id="ARBA00022723"/>
    </source>
</evidence>
<keyword evidence="6 17" id="KW-0812">Transmembrane</keyword>
<dbReference type="FunFam" id="1.20.930.40:FF:000001">
    <property type="entry name" value="N-acetylated-alpha-linked acidic dipeptidase 2"/>
    <property type="match status" value="1"/>
</dbReference>
<keyword evidence="7" id="KW-0479">Metal-binding</keyword>
<dbReference type="GO" id="GO:0004181">
    <property type="term" value="F:metallocarboxypeptidase activity"/>
    <property type="evidence" value="ECO:0007669"/>
    <property type="project" value="UniProtKB-EC"/>
</dbReference>
<keyword evidence="5" id="KW-0645">Protease</keyword>
<dbReference type="GO" id="GO:0004180">
    <property type="term" value="F:carboxypeptidase activity"/>
    <property type="evidence" value="ECO:0000318"/>
    <property type="project" value="GO_Central"/>
</dbReference>
<protein>
    <recommendedName>
        <fullName evidence="16">glutamate carboxypeptidase II</fullName>
        <ecNumber evidence="16">3.4.17.21</ecNumber>
    </recommendedName>
</protein>
<comment type="catalytic activity">
    <reaction evidence="15">
        <text>Release of an unsubstituted, C-terminal glutamyl residue, typically from Ac-Asp-Glu or folylpoly-gamma-glutamates.</text>
        <dbReference type="EC" id="3.4.17.21"/>
    </reaction>
</comment>
<dbReference type="GeneTree" id="ENSGT01030000234598"/>
<evidence type="ECO:0000256" key="6">
    <source>
        <dbReference type="ARBA" id="ARBA00022692"/>
    </source>
</evidence>
<keyword evidence="21" id="KW-1185">Reference proteome</keyword>
<keyword evidence="4" id="KW-0121">Carboxypeptidase</keyword>
<dbReference type="CDD" id="cd08022">
    <property type="entry name" value="M28_PSMA_like"/>
    <property type="match status" value="1"/>
</dbReference>
<keyword evidence="11 17" id="KW-1133">Transmembrane helix</keyword>
<dbReference type="SUPFAM" id="SSF47672">
    <property type="entry name" value="Transferrin receptor-like dimerisation domain"/>
    <property type="match status" value="1"/>
</dbReference>
<accession>F7BEM7</accession>
<dbReference type="Ensembl" id="ENSCINT00000011038.3">
    <property type="protein sequence ID" value="ENSCINP00000011038.3"/>
    <property type="gene ID" value="ENSCING00000005372.3"/>
</dbReference>
<dbReference type="FunFam" id="3.50.30.30:FF:000021">
    <property type="entry name" value="N-acetylated alpha-linked acidic dipeptidase-like 1"/>
    <property type="match status" value="1"/>
</dbReference>
<evidence type="ECO:0000256" key="1">
    <source>
        <dbReference type="ARBA" id="ARBA00001947"/>
    </source>
</evidence>
<dbReference type="Gene3D" id="1.20.930.40">
    <property type="entry name" value="Transferrin receptor-like, dimerisation domain"/>
    <property type="match status" value="1"/>
</dbReference>
<dbReference type="SUPFAM" id="SSF53187">
    <property type="entry name" value="Zn-dependent exopeptidases"/>
    <property type="match status" value="1"/>
</dbReference>
<evidence type="ECO:0000256" key="14">
    <source>
        <dbReference type="ARBA" id="ARBA00023180"/>
    </source>
</evidence>
<evidence type="ECO:0000256" key="5">
    <source>
        <dbReference type="ARBA" id="ARBA00022670"/>
    </source>
</evidence>
<evidence type="ECO:0000256" key="9">
    <source>
        <dbReference type="ARBA" id="ARBA00022833"/>
    </source>
</evidence>
<dbReference type="PANTHER" id="PTHR10404:SF81">
    <property type="entry name" value="N-ACETYLATED ALPHA-LINKED ACIDIC DIPEPTIDASE 2"/>
    <property type="match status" value="1"/>
</dbReference>
<evidence type="ECO:0000256" key="15">
    <source>
        <dbReference type="ARBA" id="ARBA00052003"/>
    </source>
</evidence>
<dbReference type="Pfam" id="PF04389">
    <property type="entry name" value="Peptidase_M28"/>
    <property type="match status" value="1"/>
</dbReference>
<evidence type="ECO:0000259" key="18">
    <source>
        <dbReference type="Pfam" id="PF04253"/>
    </source>
</evidence>
<dbReference type="InterPro" id="IPR036757">
    <property type="entry name" value="TFR-like_dimer_dom_sf"/>
</dbReference>
<dbReference type="GO" id="GO:0046872">
    <property type="term" value="F:metal ion binding"/>
    <property type="evidence" value="ECO:0007669"/>
    <property type="project" value="UniProtKB-KW"/>
</dbReference>
<evidence type="ECO:0000256" key="16">
    <source>
        <dbReference type="ARBA" id="ARBA00066561"/>
    </source>
</evidence>
<evidence type="ECO:0000256" key="10">
    <source>
        <dbReference type="ARBA" id="ARBA00022968"/>
    </source>
</evidence>
<dbReference type="GO" id="GO:0016020">
    <property type="term" value="C:membrane"/>
    <property type="evidence" value="ECO:0007669"/>
    <property type="project" value="UniProtKB-SubCell"/>
</dbReference>
<evidence type="ECO:0000313" key="20">
    <source>
        <dbReference type="Ensembl" id="ENSCINP00000011038.3"/>
    </source>
</evidence>
<keyword evidence="14" id="KW-0325">Glycoprotein</keyword>
<dbReference type="InterPro" id="IPR007484">
    <property type="entry name" value="Peptidase_M28"/>
</dbReference>